<sequence>MAGSTHIIHKLVLDIEVPHRNAAQKVQDEAVRYFEQVLLKKLEQLLDSMDLPAHVLIDRIDLDLGKGKLEDVFEQLQESLSKALEPALNPGLLPNGDEPDNAVSYSLLTDEQQAFNVFVYFLNTGRLPWYAVTVTEWLQQEDVWLSKLSGLLINNTAYQAKLNKLFKSSQLAISRLFSQFGITFIKKLAIVLLRVEADELQKRIDIVVAKIRILLRDEPANSVNSNIKDVLLTKLNGDTWRIIEKLLLMIYLRTGHDELPESGDTLKKLIALIVAELNSSVSISTVNLIQIADKAIQPTESKPELQKDKPIATPDNTPEPSQEKAEEIAGTFVNQAGLVILHPFMEYFFKDFGLLQDNDFVDLPARQMAVHLLHYLGTGNVNAFEYDLYFEKFLCRWPVDEPIEREVEIPQRMLDEGDNMLRTVIKYWKALKNTSPGGLREAFLMRNGKLIEAEQPARLIVERMDLDILLSSLPWGIGVIKLPWMDEPFYVEWQ</sequence>
<dbReference type="RefSeq" id="WP_377021822.1">
    <property type="nucleotide sequence ID" value="NZ_JBHLTS010000018.1"/>
</dbReference>
<evidence type="ECO:0000313" key="2">
    <source>
        <dbReference type="EMBL" id="MFC0513965.1"/>
    </source>
</evidence>
<comment type="caution">
    <text evidence="2">The sequence shown here is derived from an EMBL/GenBank/DDBJ whole genome shotgun (WGS) entry which is preliminary data.</text>
</comment>
<dbReference type="InterPro" id="IPR045538">
    <property type="entry name" value="CIS_TMP"/>
</dbReference>
<reference evidence="2 3" key="1">
    <citation type="submission" date="2024-09" db="EMBL/GenBank/DDBJ databases">
        <authorList>
            <person name="Sun Q."/>
            <person name="Mori K."/>
        </authorList>
    </citation>
    <scope>NUCLEOTIDE SEQUENCE [LARGE SCALE GENOMIC DNA]</scope>
    <source>
        <strain evidence="2 3">NCAIM B.02415</strain>
    </source>
</reference>
<evidence type="ECO:0000313" key="3">
    <source>
        <dbReference type="Proteomes" id="UP001589828"/>
    </source>
</evidence>
<gene>
    <name evidence="2" type="ORF">ACFFGT_07130</name>
</gene>
<dbReference type="Proteomes" id="UP001589828">
    <property type="component" value="Unassembled WGS sequence"/>
</dbReference>
<feature type="compositionally biased region" description="Basic and acidic residues" evidence="1">
    <location>
        <begin position="301"/>
        <end position="310"/>
    </location>
</feature>
<dbReference type="Pfam" id="PF19268">
    <property type="entry name" value="CIS_TMP"/>
    <property type="match status" value="1"/>
</dbReference>
<accession>A0ABV6L3G7</accession>
<feature type="region of interest" description="Disordered" evidence="1">
    <location>
        <begin position="300"/>
        <end position="322"/>
    </location>
</feature>
<evidence type="ECO:0000256" key="1">
    <source>
        <dbReference type="SAM" id="MobiDB-lite"/>
    </source>
</evidence>
<protein>
    <submittedName>
        <fullName evidence="2">Contractile injection system tape measure protein</fullName>
    </submittedName>
</protein>
<organism evidence="2 3">
    <name type="scientific">Mucilaginibacter angelicae</name>
    <dbReference type="NCBI Taxonomy" id="869718"/>
    <lineage>
        <taxon>Bacteria</taxon>
        <taxon>Pseudomonadati</taxon>
        <taxon>Bacteroidota</taxon>
        <taxon>Sphingobacteriia</taxon>
        <taxon>Sphingobacteriales</taxon>
        <taxon>Sphingobacteriaceae</taxon>
        <taxon>Mucilaginibacter</taxon>
    </lineage>
</organism>
<name>A0ABV6L3G7_9SPHI</name>
<dbReference type="EMBL" id="JBHLTS010000018">
    <property type="protein sequence ID" value="MFC0513965.1"/>
    <property type="molecule type" value="Genomic_DNA"/>
</dbReference>
<proteinExistence type="predicted"/>
<keyword evidence="3" id="KW-1185">Reference proteome</keyword>